<gene>
    <name evidence="3" type="ORF">PgNI_02134</name>
</gene>
<reference evidence="3" key="3">
    <citation type="submission" date="2025-08" db="UniProtKB">
        <authorList>
            <consortium name="RefSeq"/>
        </authorList>
    </citation>
    <scope>IDENTIFICATION</scope>
    <source>
        <strain evidence="3">NI907</strain>
    </source>
</reference>
<dbReference type="KEGG" id="pgri:PgNI_02134"/>
<protein>
    <recommendedName>
        <fullName evidence="1">Tyrosinase copper-binding domain-containing protein</fullName>
    </recommendedName>
</protein>
<name>A0A6P8BJE5_PYRGI</name>
<feature type="non-terminal residue" evidence="3">
    <location>
        <position position="1"/>
    </location>
</feature>
<organism evidence="2 3">
    <name type="scientific">Pyricularia grisea</name>
    <name type="common">Crabgrass-specific blast fungus</name>
    <name type="synonym">Magnaporthe grisea</name>
    <dbReference type="NCBI Taxonomy" id="148305"/>
    <lineage>
        <taxon>Eukaryota</taxon>
        <taxon>Fungi</taxon>
        <taxon>Dikarya</taxon>
        <taxon>Ascomycota</taxon>
        <taxon>Pezizomycotina</taxon>
        <taxon>Sordariomycetes</taxon>
        <taxon>Sordariomycetidae</taxon>
        <taxon>Magnaporthales</taxon>
        <taxon>Pyriculariaceae</taxon>
        <taxon>Pyricularia</taxon>
    </lineage>
</organism>
<dbReference type="GO" id="GO:0016491">
    <property type="term" value="F:oxidoreductase activity"/>
    <property type="evidence" value="ECO:0007669"/>
    <property type="project" value="InterPro"/>
</dbReference>
<dbReference type="Pfam" id="PF00264">
    <property type="entry name" value="Tyrosinase"/>
    <property type="match status" value="1"/>
</dbReference>
<dbReference type="GeneID" id="41957113"/>
<reference evidence="3" key="2">
    <citation type="submission" date="2019-10" db="EMBL/GenBank/DDBJ databases">
        <authorList>
            <consortium name="NCBI Genome Project"/>
        </authorList>
    </citation>
    <scope>NUCLEOTIDE SEQUENCE</scope>
    <source>
        <strain evidence="3">NI907</strain>
    </source>
</reference>
<keyword evidence="2" id="KW-1185">Reference proteome</keyword>
<dbReference type="Proteomes" id="UP000515153">
    <property type="component" value="Unplaced"/>
</dbReference>
<dbReference type="AlphaFoldDB" id="A0A6P8BJE5"/>
<evidence type="ECO:0000259" key="1">
    <source>
        <dbReference type="Pfam" id="PF00264"/>
    </source>
</evidence>
<dbReference type="InterPro" id="IPR002227">
    <property type="entry name" value="Tyrosinase_Cu-bd"/>
</dbReference>
<dbReference type="Gene3D" id="1.10.1280.10">
    <property type="entry name" value="Di-copper center containing domain from catechol oxidase"/>
    <property type="match status" value="1"/>
</dbReference>
<reference evidence="3" key="1">
    <citation type="journal article" date="2019" name="Mol. Biol. Evol.">
        <title>Blast fungal genomes show frequent chromosomal changes, gene gains and losses, and effector gene turnover.</title>
        <authorList>
            <person name="Gomez Luciano L.B."/>
            <person name="Jason Tsai I."/>
            <person name="Chuma I."/>
            <person name="Tosa Y."/>
            <person name="Chen Y.H."/>
            <person name="Li J.Y."/>
            <person name="Li M.Y."/>
            <person name="Jade Lu M.Y."/>
            <person name="Nakayashiki H."/>
            <person name="Li W.H."/>
        </authorList>
    </citation>
    <scope>NUCLEOTIDE SEQUENCE</scope>
    <source>
        <strain evidence="3">NI907</strain>
    </source>
</reference>
<feature type="domain" description="Tyrosinase copper-binding" evidence="1">
    <location>
        <begin position="129"/>
        <end position="279"/>
    </location>
</feature>
<dbReference type="RefSeq" id="XP_030987221.1">
    <property type="nucleotide sequence ID" value="XM_031122201.1"/>
</dbReference>
<sequence>RCYIARLGESSATPLERRAAYYKCCFRNRNYPFVVVDQLEEETMPKVGEWVAGKRNSNGFTLKGAVVWRRMFPGLLTHFEDFVAFHMTQAGPVHGRTSRLDEDKFVCPLQLFYLSPTTQYINYNRYAEHQINSPKFNGIKSSIGQQGDPNNYSVLKGFHVPYNLIQPGGGETVSRMGPLKTTVINGIPRNPYADGLGSNPRCLWRDVSHNPALGARANYSNSFIAEYPHVNNFYYRTILIHRLHIAGHFFIGSDPSGNFYVSPGGLVFYFHRGALDWLW</sequence>
<evidence type="ECO:0000313" key="3">
    <source>
        <dbReference type="RefSeq" id="XP_030987221.1"/>
    </source>
</evidence>
<dbReference type="InterPro" id="IPR008922">
    <property type="entry name" value="Di-copper_centre_dom_sf"/>
</dbReference>
<evidence type="ECO:0000313" key="2">
    <source>
        <dbReference type="Proteomes" id="UP000515153"/>
    </source>
</evidence>
<proteinExistence type="predicted"/>
<accession>A0A6P8BJE5</accession>